<evidence type="ECO:0008006" key="3">
    <source>
        <dbReference type="Google" id="ProtNLM"/>
    </source>
</evidence>
<dbReference type="InterPro" id="IPR028994">
    <property type="entry name" value="Integrin_alpha_N"/>
</dbReference>
<keyword evidence="2" id="KW-1185">Reference proteome</keyword>
<evidence type="ECO:0000313" key="2">
    <source>
        <dbReference type="Proteomes" id="UP000245634"/>
    </source>
</evidence>
<dbReference type="RefSeq" id="WP_109687119.1">
    <property type="nucleotide sequence ID" value="NZ_QGGL01000004.1"/>
</dbReference>
<dbReference type="SUPFAM" id="SSF69318">
    <property type="entry name" value="Integrin alpha N-terminal domain"/>
    <property type="match status" value="1"/>
</dbReference>
<gene>
    <name evidence="1" type="ORF">C7459_10411</name>
</gene>
<accession>A0A316DEZ6</accession>
<reference evidence="1 2" key="1">
    <citation type="submission" date="2018-05" db="EMBL/GenBank/DDBJ databases">
        <title>Genomic Encyclopedia of Type Strains, Phase IV (KMG-IV): sequencing the most valuable type-strain genomes for metagenomic binning, comparative biology and taxonomic classification.</title>
        <authorList>
            <person name="Goeker M."/>
        </authorList>
    </citation>
    <scope>NUCLEOTIDE SEQUENCE [LARGE SCALE GENOMIC DNA]</scope>
    <source>
        <strain evidence="1 2">DSM 18773</strain>
    </source>
</reference>
<name>A0A316DEZ6_9BACL</name>
<dbReference type="EMBL" id="QGGL01000004">
    <property type="protein sequence ID" value="PWK14814.1"/>
    <property type="molecule type" value="Genomic_DNA"/>
</dbReference>
<comment type="caution">
    <text evidence="1">The sequence shown here is derived from an EMBL/GenBank/DDBJ whole genome shotgun (WGS) entry which is preliminary data.</text>
</comment>
<dbReference type="AlphaFoldDB" id="A0A316DEZ6"/>
<sequence length="362" mass="40917">MEFTIMPDNLYGASASVNGKWLGIVESRPISFTVPDHGEYYVLAEFTPLQADPGGDVYPIPIARVLHIRNGEVVAPIVEPDESLHLRRSGSRIELHYRYPKADAPTRNLETLPHLVQVESIDLDKDGRLDSVETFASNKSGHIRIRLADGAIAYEGVFPDPNLRLSIADVNRDGRPDVMVFWTDPEEQDSLQAAKMMLWESPDGSIDSFNGLTGVKRIGAADVLFERTRKSPYRVVTEYLRYTRQPGESAVFVPVRAAEEQFLQRAESLEETAEAFLTALELQDDKGAELYLARGTSLKPILQTLGPFYAHHLGPVKKTTLHAAVYEWVYPNYYDREKKLLLEFAHHPDKWSDWKLTRVVQV</sequence>
<protein>
    <recommendedName>
        <fullName evidence="3">VCBS repeat protein</fullName>
    </recommendedName>
</protein>
<dbReference type="Proteomes" id="UP000245634">
    <property type="component" value="Unassembled WGS sequence"/>
</dbReference>
<proteinExistence type="predicted"/>
<dbReference type="OrthoDB" id="2380075at2"/>
<evidence type="ECO:0000313" key="1">
    <source>
        <dbReference type="EMBL" id="PWK14814.1"/>
    </source>
</evidence>
<organism evidence="1 2">
    <name type="scientific">Tumebacillus permanentifrigoris</name>
    <dbReference type="NCBI Taxonomy" id="378543"/>
    <lineage>
        <taxon>Bacteria</taxon>
        <taxon>Bacillati</taxon>
        <taxon>Bacillota</taxon>
        <taxon>Bacilli</taxon>
        <taxon>Bacillales</taxon>
        <taxon>Alicyclobacillaceae</taxon>
        <taxon>Tumebacillus</taxon>
    </lineage>
</organism>